<dbReference type="Gene3D" id="2.60.40.10">
    <property type="entry name" value="Immunoglobulins"/>
    <property type="match status" value="1"/>
</dbReference>
<feature type="signal peptide" evidence="2">
    <location>
        <begin position="1"/>
        <end position="19"/>
    </location>
</feature>
<dbReference type="PANTHER" id="PTHR32208:SF103">
    <property type="entry name" value="GALACTOSE OXIDASE-LIKE EARLY SET DOMAIN-CONTAINING PROTEIN"/>
    <property type="match status" value="1"/>
</dbReference>
<dbReference type="Proteomes" id="UP000655225">
    <property type="component" value="Unassembled WGS sequence"/>
</dbReference>
<dbReference type="CDD" id="cd02851">
    <property type="entry name" value="E_set_GO_C"/>
    <property type="match status" value="1"/>
</dbReference>
<dbReference type="Gene3D" id="2.130.10.80">
    <property type="entry name" value="Galactose oxidase/kelch, beta-propeller"/>
    <property type="match status" value="1"/>
</dbReference>
<dbReference type="InterPro" id="IPR037293">
    <property type="entry name" value="Gal_Oxidase_central_sf"/>
</dbReference>
<organism evidence="5 6">
    <name type="scientific">Tetracentron sinense</name>
    <name type="common">Spur-leaf</name>
    <dbReference type="NCBI Taxonomy" id="13715"/>
    <lineage>
        <taxon>Eukaryota</taxon>
        <taxon>Viridiplantae</taxon>
        <taxon>Streptophyta</taxon>
        <taxon>Embryophyta</taxon>
        <taxon>Tracheophyta</taxon>
        <taxon>Spermatophyta</taxon>
        <taxon>Magnoliopsida</taxon>
        <taxon>Trochodendrales</taxon>
        <taxon>Trochodendraceae</taxon>
        <taxon>Tetracentron</taxon>
    </lineage>
</organism>
<reference evidence="5 6" key="1">
    <citation type="submission" date="2020-04" db="EMBL/GenBank/DDBJ databases">
        <title>Plant Genome Project.</title>
        <authorList>
            <person name="Zhang R.-G."/>
        </authorList>
    </citation>
    <scope>NUCLEOTIDE SEQUENCE [LARGE SCALE GENOMIC DNA]</scope>
    <source>
        <strain evidence="5">YNK0</strain>
        <tissue evidence="5">Leaf</tissue>
    </source>
</reference>
<evidence type="ECO:0000259" key="3">
    <source>
        <dbReference type="Pfam" id="PF07250"/>
    </source>
</evidence>
<dbReference type="PANTHER" id="PTHR32208">
    <property type="entry name" value="SECRETED PROTEIN-RELATED"/>
    <property type="match status" value="1"/>
</dbReference>
<dbReference type="OMA" id="GAMDCWA"/>
<dbReference type="OrthoDB" id="2019572at2759"/>
<dbReference type="InterPro" id="IPR013783">
    <property type="entry name" value="Ig-like_fold"/>
</dbReference>
<sequence length="574" mass="63600">MEVLLRALCLLHLLILGFSQPFFFGNHNIFKDIFGDEVGDEDSRKNPDYETQYKGGWELVSENSGVSAMHLVLFPTNKAIMFDATVFGPSQVQLASGNCRTIPNSKKKNDLDCWAHAVEFDIDTADIRPLKVLTNTWCSSGGLAADGTLVHTGGWNDGGSAVRYLSSCETCDWKEYPKELSGQRWYSTQQILPDGGFIVVGGRRMFNYEYVPKEGKSNPTNYNLPFLRETTDEAENNLYPFVHLSTDGNLFIFANNRSILLNYVTNKIIREFPVLPGGARNYPGSGMSILLPIKIDSENPKEIPAEVLVCGGAKSEAAKLAEKDTFLTALQDCGRIEITNPKASWKLETMPTPRVMGDMLILPTGDVLMINGAKKGVSGWKFADDPNLKPVLYKPMKPESQRFQELKAATIPRMYHSSSAVLPNGKILVAGSNTNNGYNFTGVKFPTEMRVEKFWPPYLDPLLALHRPQIITDFTGKTIKYSQNLSIQFKLIEIGLDKSDLMVTFYAPPFTTHGYSMNQRLLVLEISEAGRVVPGIHEVAVAAPPSSAIAPPGYYLVFVVHRGVPSPGVWIQIA</sequence>
<evidence type="ECO:0000256" key="1">
    <source>
        <dbReference type="ARBA" id="ARBA00022729"/>
    </source>
</evidence>
<evidence type="ECO:0000313" key="6">
    <source>
        <dbReference type="Proteomes" id="UP000655225"/>
    </source>
</evidence>
<feature type="chain" id="PRO_5032402897" description="Galactose oxidase" evidence="2">
    <location>
        <begin position="20"/>
        <end position="574"/>
    </location>
</feature>
<protein>
    <recommendedName>
        <fullName evidence="7">Galactose oxidase</fullName>
    </recommendedName>
</protein>
<keyword evidence="1 2" id="KW-0732">Signal</keyword>
<keyword evidence="6" id="KW-1185">Reference proteome</keyword>
<dbReference type="AlphaFoldDB" id="A0A834ZH06"/>
<evidence type="ECO:0000313" key="5">
    <source>
        <dbReference type="EMBL" id="KAF8407079.1"/>
    </source>
</evidence>
<dbReference type="SUPFAM" id="SSF50965">
    <property type="entry name" value="Galactose oxidase, central domain"/>
    <property type="match status" value="1"/>
</dbReference>
<feature type="domain" description="Glyoxal oxidase N-terminal" evidence="3">
    <location>
        <begin position="69"/>
        <end position="458"/>
    </location>
</feature>
<name>A0A834ZH06_TETSI</name>
<dbReference type="InterPro" id="IPR014756">
    <property type="entry name" value="Ig_E-set"/>
</dbReference>
<comment type="caution">
    <text evidence="5">The sequence shown here is derived from an EMBL/GenBank/DDBJ whole genome shotgun (WGS) entry which is preliminary data.</text>
</comment>
<proteinExistence type="predicted"/>
<accession>A0A834ZH06</accession>
<evidence type="ECO:0000259" key="4">
    <source>
        <dbReference type="Pfam" id="PF09118"/>
    </source>
</evidence>
<evidence type="ECO:0008006" key="7">
    <source>
        <dbReference type="Google" id="ProtNLM"/>
    </source>
</evidence>
<dbReference type="Pfam" id="PF07250">
    <property type="entry name" value="Glyoxal_oxid_N"/>
    <property type="match status" value="1"/>
</dbReference>
<feature type="domain" description="Galactose oxidase-like Early set" evidence="4">
    <location>
        <begin position="467"/>
        <end position="573"/>
    </location>
</feature>
<gene>
    <name evidence="5" type="ORF">HHK36_006204</name>
</gene>
<dbReference type="InterPro" id="IPR009880">
    <property type="entry name" value="Glyoxal_oxidase_N"/>
</dbReference>
<dbReference type="Pfam" id="PF09118">
    <property type="entry name" value="GO-like_E_set"/>
    <property type="match status" value="1"/>
</dbReference>
<dbReference type="SUPFAM" id="SSF81296">
    <property type="entry name" value="E set domains"/>
    <property type="match status" value="1"/>
</dbReference>
<dbReference type="EMBL" id="JABCRI010000004">
    <property type="protein sequence ID" value="KAF8407079.1"/>
    <property type="molecule type" value="Genomic_DNA"/>
</dbReference>
<evidence type="ECO:0000256" key="2">
    <source>
        <dbReference type="SAM" id="SignalP"/>
    </source>
</evidence>
<dbReference type="InterPro" id="IPR011043">
    <property type="entry name" value="Gal_Oxase/kelch_b-propeller"/>
</dbReference>
<dbReference type="InterPro" id="IPR015202">
    <property type="entry name" value="GO-like_E_set"/>
</dbReference>